<evidence type="ECO:0000256" key="2">
    <source>
        <dbReference type="ARBA" id="ARBA00010447"/>
    </source>
</evidence>
<keyword evidence="11" id="KW-1185">Reference proteome</keyword>
<dbReference type="STRING" id="1302272.FC96_GL000077"/>
<protein>
    <recommendedName>
        <fullName evidence="3 8">Cysteine desulfurase</fullName>
        <ecNumber evidence="3 8">2.8.1.7</ecNumber>
    </recommendedName>
</protein>
<dbReference type="PATRIC" id="fig|1302272.5.peg.75"/>
<reference evidence="10 11" key="1">
    <citation type="journal article" date="2015" name="Genome Announc.">
        <title>Expanding the biotechnology potential of lactobacilli through comparative genomics of 213 strains and associated genera.</title>
        <authorList>
            <person name="Sun Z."/>
            <person name="Harris H.M."/>
            <person name="McCann A."/>
            <person name="Guo C."/>
            <person name="Argimon S."/>
            <person name="Zhang W."/>
            <person name="Yang X."/>
            <person name="Jeffery I.B."/>
            <person name="Cooney J.C."/>
            <person name="Kagawa T.F."/>
            <person name="Liu W."/>
            <person name="Song Y."/>
            <person name="Salvetti E."/>
            <person name="Wrobel A."/>
            <person name="Rasinkangas P."/>
            <person name="Parkhill J."/>
            <person name="Rea M.C."/>
            <person name="O'Sullivan O."/>
            <person name="Ritari J."/>
            <person name="Douillard F.P."/>
            <person name="Paul Ross R."/>
            <person name="Yang R."/>
            <person name="Briner A.E."/>
            <person name="Felis G.E."/>
            <person name="de Vos W.M."/>
            <person name="Barrangou R."/>
            <person name="Klaenhammer T.R."/>
            <person name="Caufield P.W."/>
            <person name="Cui Y."/>
            <person name="Zhang H."/>
            <person name="O'Toole P.W."/>
        </authorList>
    </citation>
    <scope>NUCLEOTIDE SEQUENCE [LARGE SCALE GENOMIC DNA]</scope>
    <source>
        <strain evidence="10 11">JCM 15530</strain>
    </source>
</reference>
<comment type="catalytic activity">
    <reaction evidence="6 8">
        <text>(sulfur carrier)-H + L-cysteine = (sulfur carrier)-SH + L-alanine</text>
        <dbReference type="Rhea" id="RHEA:43892"/>
        <dbReference type="Rhea" id="RHEA-COMP:14737"/>
        <dbReference type="Rhea" id="RHEA-COMP:14739"/>
        <dbReference type="ChEBI" id="CHEBI:29917"/>
        <dbReference type="ChEBI" id="CHEBI:35235"/>
        <dbReference type="ChEBI" id="CHEBI:57972"/>
        <dbReference type="ChEBI" id="CHEBI:64428"/>
        <dbReference type="EC" id="2.8.1.7"/>
    </reaction>
</comment>
<evidence type="ECO:0000256" key="4">
    <source>
        <dbReference type="ARBA" id="ARBA00022679"/>
    </source>
</evidence>
<organism evidence="10 11">
    <name type="scientific">Secundilactobacillus kimchicus JCM 15530</name>
    <dbReference type="NCBI Taxonomy" id="1302272"/>
    <lineage>
        <taxon>Bacteria</taxon>
        <taxon>Bacillati</taxon>
        <taxon>Bacillota</taxon>
        <taxon>Bacilli</taxon>
        <taxon>Lactobacillales</taxon>
        <taxon>Lactobacillaceae</taxon>
        <taxon>Secundilactobacillus</taxon>
    </lineage>
</organism>
<dbReference type="GO" id="GO:0006534">
    <property type="term" value="P:cysteine metabolic process"/>
    <property type="evidence" value="ECO:0007669"/>
    <property type="project" value="UniProtKB-UniRule"/>
</dbReference>
<comment type="similarity">
    <text evidence="2 8">Belongs to the class-V pyridoxal-phosphate-dependent aminotransferase family. Csd subfamily.</text>
</comment>
<dbReference type="EMBL" id="AZCX01000001">
    <property type="protein sequence ID" value="KRK49157.1"/>
    <property type="molecule type" value="Genomic_DNA"/>
</dbReference>
<accession>A0A0R1HQR1</accession>
<dbReference type="InterPro" id="IPR015422">
    <property type="entry name" value="PyrdxlP-dep_Trfase_small"/>
</dbReference>
<dbReference type="PIRSF" id="PIRSF005572">
    <property type="entry name" value="NifS"/>
    <property type="match status" value="1"/>
</dbReference>
<dbReference type="PANTHER" id="PTHR43586">
    <property type="entry name" value="CYSTEINE DESULFURASE"/>
    <property type="match status" value="1"/>
</dbReference>
<dbReference type="EC" id="2.8.1.7" evidence="3 8"/>
<comment type="cofactor">
    <cofactor evidence="1 7">
        <name>pyridoxal 5'-phosphate</name>
        <dbReference type="ChEBI" id="CHEBI:597326"/>
    </cofactor>
</comment>
<evidence type="ECO:0000256" key="6">
    <source>
        <dbReference type="ARBA" id="ARBA00050776"/>
    </source>
</evidence>
<name>A0A0R1HQR1_9LACO</name>
<dbReference type="NCBIfam" id="TIGR01979">
    <property type="entry name" value="sufS"/>
    <property type="match status" value="1"/>
</dbReference>
<dbReference type="GO" id="GO:0016829">
    <property type="term" value="F:lyase activity"/>
    <property type="evidence" value="ECO:0007669"/>
    <property type="project" value="UniProtKB-KW"/>
</dbReference>
<dbReference type="GO" id="GO:0030170">
    <property type="term" value="F:pyridoxal phosphate binding"/>
    <property type="evidence" value="ECO:0007669"/>
    <property type="project" value="UniProtKB-UniRule"/>
</dbReference>
<dbReference type="InterPro" id="IPR015424">
    <property type="entry name" value="PyrdxlP-dep_Trfase"/>
</dbReference>
<dbReference type="PROSITE" id="PS00595">
    <property type="entry name" value="AA_TRANSFER_CLASS_5"/>
    <property type="match status" value="1"/>
</dbReference>
<dbReference type="InterPro" id="IPR020578">
    <property type="entry name" value="Aminotrans_V_PyrdxlP_BS"/>
</dbReference>
<dbReference type="Gene3D" id="3.90.1150.10">
    <property type="entry name" value="Aspartate Aminotransferase, domain 1"/>
    <property type="match status" value="1"/>
</dbReference>
<dbReference type="CDD" id="cd06453">
    <property type="entry name" value="SufS_like"/>
    <property type="match status" value="1"/>
</dbReference>
<dbReference type="SUPFAM" id="SSF53383">
    <property type="entry name" value="PLP-dependent transferases"/>
    <property type="match status" value="1"/>
</dbReference>
<dbReference type="AlphaFoldDB" id="A0A0R1HQR1"/>
<dbReference type="Proteomes" id="UP000050911">
    <property type="component" value="Unassembled WGS sequence"/>
</dbReference>
<dbReference type="GO" id="GO:0031071">
    <property type="term" value="F:cysteine desulfurase activity"/>
    <property type="evidence" value="ECO:0007669"/>
    <property type="project" value="UniProtKB-UniRule"/>
</dbReference>
<dbReference type="InterPro" id="IPR000192">
    <property type="entry name" value="Aminotrans_V_dom"/>
</dbReference>
<evidence type="ECO:0000259" key="9">
    <source>
        <dbReference type="Pfam" id="PF00266"/>
    </source>
</evidence>
<keyword evidence="10" id="KW-0456">Lyase</keyword>
<evidence type="ECO:0000256" key="5">
    <source>
        <dbReference type="ARBA" id="ARBA00022898"/>
    </source>
</evidence>
<evidence type="ECO:0000256" key="8">
    <source>
        <dbReference type="RuleBase" id="RU004506"/>
    </source>
</evidence>
<dbReference type="PANTHER" id="PTHR43586:SF8">
    <property type="entry name" value="CYSTEINE DESULFURASE 1, CHLOROPLASTIC"/>
    <property type="match status" value="1"/>
</dbReference>
<keyword evidence="5 8" id="KW-0663">Pyridoxal phosphate</keyword>
<gene>
    <name evidence="10" type="ORF">FC96_GL000077</name>
</gene>
<dbReference type="OrthoDB" id="9804366at2"/>
<evidence type="ECO:0000313" key="11">
    <source>
        <dbReference type="Proteomes" id="UP000050911"/>
    </source>
</evidence>
<keyword evidence="4 8" id="KW-0808">Transferase</keyword>
<dbReference type="InterPro" id="IPR015421">
    <property type="entry name" value="PyrdxlP-dep_Trfase_major"/>
</dbReference>
<comment type="caution">
    <text evidence="10">The sequence shown here is derived from an EMBL/GenBank/DDBJ whole genome shotgun (WGS) entry which is preliminary data.</text>
</comment>
<evidence type="ECO:0000256" key="3">
    <source>
        <dbReference type="ARBA" id="ARBA00012239"/>
    </source>
</evidence>
<comment type="function">
    <text evidence="8">Catalyzes the removal of elemental sulfur and selenium atoms from L-cysteine, L-cystine, L-selenocysteine, and L-selenocystine to produce L-alanine.</text>
</comment>
<dbReference type="Pfam" id="PF00266">
    <property type="entry name" value="Aminotran_5"/>
    <property type="match status" value="1"/>
</dbReference>
<evidence type="ECO:0000256" key="1">
    <source>
        <dbReference type="ARBA" id="ARBA00001933"/>
    </source>
</evidence>
<dbReference type="InterPro" id="IPR016454">
    <property type="entry name" value="Cysteine_dSase"/>
</dbReference>
<sequence>MVKNLNNLRADFPVLDQTVNDEALVYLDNAATAQRPNQVIAALTHFYQTDNANVHRGVHSLAERATADYEQARRKVQTFINAAEPETVIFTKGTTDGLNLVASTYGEQNVAAGDEIVISIMEHHSNLIPWQQLAHRKNATLKYINLTADGQLDLDDAQAKITDRTKIVAVAHASNVMGTINPIKELARIAHNHGAIFVGDGAQAVPHMAVDVQDLDVDFYAFSGHKMMGPTGIGVLYGKRALLEAMPPYQFGGEMIGFVHQFDSTWAELPYKFEAGTQNIAGAVGLGAAVDYLTAVGMPTVQAHEHEIVNYLLPKLTEMPGVTVYGPQDPANHTGVIAFNLDGLHPHDVATALDMEGVAVRAGHHCAQPLMTYLGLTATARASFYLYNSVADADQLLVALTETKEFFNHGTVETK</sequence>
<dbReference type="InterPro" id="IPR010970">
    <property type="entry name" value="Cys_dSase_SufS"/>
</dbReference>
<dbReference type="Gene3D" id="3.40.640.10">
    <property type="entry name" value="Type I PLP-dependent aspartate aminotransferase-like (Major domain)"/>
    <property type="match status" value="1"/>
</dbReference>
<evidence type="ECO:0000313" key="10">
    <source>
        <dbReference type="EMBL" id="KRK49157.1"/>
    </source>
</evidence>
<proteinExistence type="inferred from homology"/>
<feature type="domain" description="Aminotransferase class V" evidence="9">
    <location>
        <begin position="25"/>
        <end position="396"/>
    </location>
</feature>
<dbReference type="RefSeq" id="WP_056941601.1">
    <property type="nucleotide sequence ID" value="NZ_AZCX01000001.1"/>
</dbReference>
<evidence type="ECO:0000256" key="7">
    <source>
        <dbReference type="RuleBase" id="RU004504"/>
    </source>
</evidence>